<dbReference type="AlphaFoldDB" id="A0A1J9QXE3"/>
<comment type="caution">
    <text evidence="1">The sequence shown here is derived from an EMBL/GenBank/DDBJ whole genome shotgun (WGS) entry which is preliminary data.</text>
</comment>
<dbReference type="GeneID" id="31014926"/>
<dbReference type="OrthoDB" id="5093211at2759"/>
<name>A0A1J9QXE3_9PEZI</name>
<evidence type="ECO:0000313" key="2">
    <source>
        <dbReference type="Proteomes" id="UP000183809"/>
    </source>
</evidence>
<accession>A0A1J9QXE3</accession>
<evidence type="ECO:0000313" key="1">
    <source>
        <dbReference type="EMBL" id="OJD33064.1"/>
    </source>
</evidence>
<dbReference type="EMBL" id="MNUE01000034">
    <property type="protein sequence ID" value="OJD33064.1"/>
    <property type="molecule type" value="Genomic_DNA"/>
</dbReference>
<dbReference type="RefSeq" id="XP_020129324.1">
    <property type="nucleotide sequence ID" value="XM_020274665.1"/>
</dbReference>
<dbReference type="Proteomes" id="UP000183809">
    <property type="component" value="Unassembled WGS sequence"/>
</dbReference>
<protein>
    <submittedName>
        <fullName evidence="1">Uncharacterized protein</fullName>
    </submittedName>
</protein>
<keyword evidence="2" id="KW-1185">Reference proteome</keyword>
<organism evidence="1 2">
    <name type="scientific">Diplodia corticola</name>
    <dbReference type="NCBI Taxonomy" id="236234"/>
    <lineage>
        <taxon>Eukaryota</taxon>
        <taxon>Fungi</taxon>
        <taxon>Dikarya</taxon>
        <taxon>Ascomycota</taxon>
        <taxon>Pezizomycotina</taxon>
        <taxon>Dothideomycetes</taxon>
        <taxon>Dothideomycetes incertae sedis</taxon>
        <taxon>Botryosphaeriales</taxon>
        <taxon>Botryosphaeriaceae</taxon>
        <taxon>Diplodia</taxon>
    </lineage>
</organism>
<proteinExistence type="predicted"/>
<sequence>MASVQFHSNYVRVNTDPAVISVNLGFADTEKLDANSTTPNPVSGKSEQVVVTYRKNDPPPRTFEVSTQMNFPANGTITVTGGGADANVVEATDGVGNKGKWTVVGH</sequence>
<reference evidence="1 2" key="1">
    <citation type="submission" date="2016-10" db="EMBL/GenBank/DDBJ databases">
        <title>Proteomics and genomics reveal pathogen-plant mechanisms compatible with a hemibiotrophic lifestyle of Diplodia corticola.</title>
        <authorList>
            <person name="Fernandes I."/>
            <person name="De Jonge R."/>
            <person name="Van De Peer Y."/>
            <person name="Devreese B."/>
            <person name="Alves A."/>
            <person name="Esteves A.C."/>
        </authorList>
    </citation>
    <scope>NUCLEOTIDE SEQUENCE [LARGE SCALE GENOMIC DNA]</scope>
    <source>
        <strain evidence="1 2">CBS 112549</strain>
    </source>
</reference>
<gene>
    <name evidence="1" type="ORF">BKCO1_3400047</name>
</gene>